<feature type="region of interest" description="Disordered" evidence="1">
    <location>
        <begin position="140"/>
        <end position="202"/>
    </location>
</feature>
<evidence type="ECO:0000313" key="3">
    <source>
        <dbReference type="EMBL" id="KAA8647440.1"/>
    </source>
</evidence>
<dbReference type="VEuPathDB" id="FungiDB:EYZ11_004067"/>
<feature type="compositionally biased region" description="Polar residues" evidence="1">
    <location>
        <begin position="248"/>
        <end position="273"/>
    </location>
</feature>
<dbReference type="Proteomes" id="UP000308092">
    <property type="component" value="Unassembled WGS sequence"/>
</dbReference>
<feature type="region of interest" description="Disordered" evidence="1">
    <location>
        <begin position="109"/>
        <end position="128"/>
    </location>
</feature>
<evidence type="ECO:0000256" key="2">
    <source>
        <dbReference type="SAM" id="Phobius"/>
    </source>
</evidence>
<feature type="compositionally biased region" description="Low complexity" evidence="1">
    <location>
        <begin position="11"/>
        <end position="30"/>
    </location>
</feature>
<evidence type="ECO:0000256" key="1">
    <source>
        <dbReference type="SAM" id="MobiDB-lite"/>
    </source>
</evidence>
<gene>
    <name evidence="3" type="ORF">ATNIH1004_006133</name>
    <name evidence="4" type="ORF">EYZ11_004067</name>
</gene>
<evidence type="ECO:0000313" key="5">
    <source>
        <dbReference type="Proteomes" id="UP000308092"/>
    </source>
</evidence>
<dbReference type="GeneID" id="54328835"/>
<organism evidence="4 5">
    <name type="scientific">Aspergillus tanneri</name>
    <dbReference type="NCBI Taxonomy" id="1220188"/>
    <lineage>
        <taxon>Eukaryota</taxon>
        <taxon>Fungi</taxon>
        <taxon>Dikarya</taxon>
        <taxon>Ascomycota</taxon>
        <taxon>Pezizomycotina</taxon>
        <taxon>Eurotiomycetes</taxon>
        <taxon>Eurotiomycetidae</taxon>
        <taxon>Eurotiales</taxon>
        <taxon>Aspergillaceae</taxon>
        <taxon>Aspergillus</taxon>
        <taxon>Aspergillus subgen. Circumdati</taxon>
    </lineage>
</organism>
<dbReference type="EMBL" id="QUQM01000004">
    <property type="protein sequence ID" value="KAA8647440.1"/>
    <property type="molecule type" value="Genomic_DNA"/>
</dbReference>
<protein>
    <recommendedName>
        <fullName evidence="7">Transmembrane protein</fullName>
    </recommendedName>
</protein>
<accession>A0A4S3JLL8</accession>
<keyword evidence="2" id="KW-1133">Transmembrane helix</keyword>
<comment type="caution">
    <text evidence="4">The sequence shown here is derived from an EMBL/GenBank/DDBJ whole genome shotgun (WGS) entry which is preliminary data.</text>
</comment>
<keyword evidence="5" id="KW-1185">Reference proteome</keyword>
<feature type="compositionally biased region" description="Polar residues" evidence="1">
    <location>
        <begin position="31"/>
        <end position="42"/>
    </location>
</feature>
<dbReference type="EMBL" id="SOSA01000112">
    <property type="protein sequence ID" value="THC96476.1"/>
    <property type="molecule type" value="Genomic_DNA"/>
</dbReference>
<reference evidence="3 6" key="2">
    <citation type="submission" date="2019-08" db="EMBL/GenBank/DDBJ databases">
        <title>The genome sequence of a newly discovered highly antifungal drug resistant Aspergillus species, Aspergillus tanneri NIH 1004.</title>
        <authorList>
            <person name="Mounaud S."/>
            <person name="Singh I."/>
            <person name="Joardar V."/>
            <person name="Pakala S."/>
            <person name="Pakala S."/>
            <person name="Venepally P."/>
            <person name="Chung J.K."/>
            <person name="Losada L."/>
            <person name="Nierman W.C."/>
        </authorList>
    </citation>
    <scope>NUCLEOTIDE SEQUENCE [LARGE SCALE GENOMIC DNA]</scope>
    <source>
        <strain evidence="3 6">NIH1004</strain>
    </source>
</reference>
<feature type="region of interest" description="Disordered" evidence="1">
    <location>
        <begin position="1"/>
        <end position="44"/>
    </location>
</feature>
<keyword evidence="2" id="KW-0812">Transmembrane</keyword>
<dbReference type="Proteomes" id="UP000324241">
    <property type="component" value="Unassembled WGS sequence"/>
</dbReference>
<feature type="region of interest" description="Disordered" evidence="1">
    <location>
        <begin position="248"/>
        <end position="279"/>
    </location>
</feature>
<dbReference type="STRING" id="1220188.A0A4S3JLL8"/>
<reference evidence="4 5" key="1">
    <citation type="submission" date="2019-03" db="EMBL/GenBank/DDBJ databases">
        <title>The genome sequence of a newly discovered highly antifungal drug resistant Aspergillus species, Aspergillus tanneri NIH 1004.</title>
        <authorList>
            <person name="Mounaud S."/>
            <person name="Singh I."/>
            <person name="Joardar V."/>
            <person name="Pakala S."/>
            <person name="Pakala S."/>
            <person name="Venepally P."/>
            <person name="Hoover J."/>
            <person name="Nierman W."/>
            <person name="Chung J."/>
            <person name="Losada L."/>
        </authorList>
    </citation>
    <scope>NUCLEOTIDE SEQUENCE [LARGE SCALE GENOMIC DNA]</scope>
    <source>
        <strain evidence="4 5">NIH1004</strain>
    </source>
</reference>
<keyword evidence="2" id="KW-0472">Membrane</keyword>
<feature type="compositionally biased region" description="Polar residues" evidence="1">
    <location>
        <begin position="110"/>
        <end position="119"/>
    </location>
</feature>
<dbReference type="OrthoDB" id="5338512at2759"/>
<feature type="compositionally biased region" description="Polar residues" evidence="1">
    <location>
        <begin position="157"/>
        <end position="173"/>
    </location>
</feature>
<sequence>MCEIDDRKSSPTKPTSTSTATTASSKPTRTIDPTASTITSPSDPKFSPLYSECSSTAAGLSMPCPSYPSKAVLAGFFPGAIFGAVLAALGMFCFRRWQRRQIPPSIKVVQHTQRSSNGTLLGISSPIPTDDSSYRTDFLLRRSRSSKRSSEGARSMLQRTGTRVKSLFGSTPKITVHPPPEKERPKVPPLPVTPPQKIRPQRLPSTESIRVYTPPGVFAGTGVLKPDPYPAFRLDTTFADMMDQVGFSNNKGDPSYRVTDTSQESSNINTSTLRVPRRS</sequence>
<dbReference type="RefSeq" id="XP_033426801.1">
    <property type="nucleotide sequence ID" value="XM_033570769.1"/>
</dbReference>
<feature type="transmembrane region" description="Helical" evidence="2">
    <location>
        <begin position="71"/>
        <end position="94"/>
    </location>
</feature>
<evidence type="ECO:0000313" key="6">
    <source>
        <dbReference type="Proteomes" id="UP000324241"/>
    </source>
</evidence>
<proteinExistence type="predicted"/>
<dbReference type="AlphaFoldDB" id="A0A4S3JLL8"/>
<evidence type="ECO:0008006" key="7">
    <source>
        <dbReference type="Google" id="ProtNLM"/>
    </source>
</evidence>
<name>A0A4S3JLL8_9EURO</name>
<evidence type="ECO:0000313" key="4">
    <source>
        <dbReference type="EMBL" id="THC96476.1"/>
    </source>
</evidence>